<dbReference type="HOGENOM" id="CLU_049873_1_1_10"/>
<proteinExistence type="inferred from homology"/>
<dbReference type="Pfam" id="PF05598">
    <property type="entry name" value="DUF772"/>
    <property type="match status" value="1"/>
</dbReference>
<evidence type="ECO:0008006" key="11">
    <source>
        <dbReference type="Google" id="ProtNLM"/>
    </source>
</evidence>
<protein>
    <recommendedName>
        <fullName evidence="11">IS5 family transposase</fullName>
    </recommendedName>
</protein>
<keyword evidence="5" id="KW-0233">DNA recombination</keyword>
<dbReference type="PANTHER" id="PTHR35604:SF2">
    <property type="entry name" value="TRANSPOSASE INSH FOR INSERTION SEQUENCE ELEMENT IS5A-RELATED"/>
    <property type="match status" value="1"/>
</dbReference>
<dbReference type="PANTHER" id="PTHR35604">
    <property type="entry name" value="TRANSPOSASE INSH FOR INSERTION SEQUENCE ELEMENT IS5A-RELATED"/>
    <property type="match status" value="1"/>
</dbReference>
<keyword evidence="4" id="KW-0238">DNA-binding</keyword>
<dbReference type="GO" id="GO:0006313">
    <property type="term" value="P:DNA transposition"/>
    <property type="evidence" value="ECO:0007669"/>
    <property type="project" value="InterPro"/>
</dbReference>
<evidence type="ECO:0000256" key="3">
    <source>
        <dbReference type="ARBA" id="ARBA00022578"/>
    </source>
</evidence>
<feature type="domain" description="Transposase IS4-like" evidence="6">
    <location>
        <begin position="149"/>
        <end position="338"/>
    </location>
</feature>
<gene>
    <name evidence="9" type="ORF">HMPREF1056_00321</name>
    <name evidence="8" type="ORF">HMPREF1056_02087</name>
</gene>
<evidence type="ECO:0000313" key="8">
    <source>
        <dbReference type="EMBL" id="EIY96199.1"/>
    </source>
</evidence>
<comment type="similarity">
    <text evidence="2">Belongs to the transposase 11 family.</text>
</comment>
<dbReference type="PATRIC" id="fig|997883.3.peg.2187"/>
<dbReference type="AlphaFoldDB" id="A0A0E2AX14"/>
<dbReference type="GO" id="GO:0003677">
    <property type="term" value="F:DNA binding"/>
    <property type="evidence" value="ECO:0007669"/>
    <property type="project" value="UniProtKB-KW"/>
</dbReference>
<evidence type="ECO:0000259" key="7">
    <source>
        <dbReference type="Pfam" id="PF05598"/>
    </source>
</evidence>
<dbReference type="EMBL" id="AGXN01000003">
    <property type="protein sequence ID" value="EIZ00173.1"/>
    <property type="molecule type" value="Genomic_DNA"/>
</dbReference>
<dbReference type="EMBL" id="AGXN01000012">
    <property type="protein sequence ID" value="EIY96199.1"/>
    <property type="molecule type" value="Genomic_DNA"/>
</dbReference>
<feature type="domain" description="Transposase InsH N-terminal" evidence="7">
    <location>
        <begin position="26"/>
        <end position="121"/>
    </location>
</feature>
<evidence type="ECO:0000256" key="5">
    <source>
        <dbReference type="ARBA" id="ARBA00023172"/>
    </source>
</evidence>
<dbReference type="GO" id="GO:0004803">
    <property type="term" value="F:transposase activity"/>
    <property type="evidence" value="ECO:0007669"/>
    <property type="project" value="InterPro"/>
</dbReference>
<organism evidence="9 10">
    <name type="scientific">Bacteroides fragilis CL07T12C05</name>
    <dbReference type="NCBI Taxonomy" id="997883"/>
    <lineage>
        <taxon>Bacteria</taxon>
        <taxon>Pseudomonadati</taxon>
        <taxon>Bacteroidota</taxon>
        <taxon>Bacteroidia</taxon>
        <taxon>Bacteroidales</taxon>
        <taxon>Bacteroidaceae</taxon>
        <taxon>Bacteroides</taxon>
    </lineage>
</organism>
<keyword evidence="3" id="KW-0815">Transposition</keyword>
<evidence type="ECO:0000256" key="2">
    <source>
        <dbReference type="ARBA" id="ARBA00010075"/>
    </source>
</evidence>
<dbReference type="Pfam" id="PF01609">
    <property type="entry name" value="DDE_Tnp_1"/>
    <property type="match status" value="1"/>
</dbReference>
<reference evidence="9 10" key="1">
    <citation type="submission" date="2012-02" db="EMBL/GenBank/DDBJ databases">
        <title>The Genome Sequence of Bacteroides fragilis CL07T12C05.</title>
        <authorList>
            <consortium name="The Broad Institute Genome Sequencing Platform"/>
            <person name="Earl A."/>
            <person name="Ward D."/>
            <person name="Feldgarden M."/>
            <person name="Gevers D."/>
            <person name="Zitomersky N.L."/>
            <person name="Coyne M.J."/>
            <person name="Comstock L.E."/>
            <person name="Young S.K."/>
            <person name="Zeng Q."/>
            <person name="Gargeya S."/>
            <person name="Fitzgerald M."/>
            <person name="Haas B."/>
            <person name="Abouelleil A."/>
            <person name="Alvarado L."/>
            <person name="Arachchi H.M."/>
            <person name="Berlin A."/>
            <person name="Chapman S.B."/>
            <person name="Gearin G."/>
            <person name="Goldberg J."/>
            <person name="Griggs A."/>
            <person name="Gujja S."/>
            <person name="Hansen M."/>
            <person name="Heiman D."/>
            <person name="Howarth C."/>
            <person name="Larimer J."/>
            <person name="Lui A."/>
            <person name="MacDonald P.J.P."/>
            <person name="McCowen C."/>
            <person name="Montmayeur A."/>
            <person name="Murphy C."/>
            <person name="Neiman D."/>
            <person name="Pearson M."/>
            <person name="Priest M."/>
            <person name="Roberts A."/>
            <person name="Saif S."/>
            <person name="Shea T."/>
            <person name="Sisk P."/>
            <person name="Stolte C."/>
            <person name="Sykes S."/>
            <person name="Wortman J."/>
            <person name="Nusbaum C."/>
            <person name="Birren B."/>
        </authorList>
    </citation>
    <scope>NUCLEOTIDE SEQUENCE [LARGE SCALE GENOMIC DNA]</scope>
    <source>
        <strain evidence="9 10">CL07T12C05</strain>
    </source>
</reference>
<comment type="function">
    <text evidence="1">Involved in the transposition of the insertion sequence IS5.</text>
</comment>
<sequence length="353" mass="41493">MNKLSRYRKLRYNQLFESENRELRLNEMGNPLEVLSQYVDFEIFRPTLESALFTGERKSNAGRPPIDCVLMFKVLFLQRYYGLSDHQIEYQIVDRTSFRKFLGIECVDDVPDEKTVWKYRELLTNTGVYDKLFSEFHSFMESKGLQFNEGRIIDASFVIAPRQRNTRDENEQIKQGAGDKLWNDNPHKKCHKDVDARWTKKRDETFYGYKQHTKVEKRNKIILSYDTTSAEVHDSKGFEGLLDEKDEGKDLYLDAGYVGQEEIVKQHKMNPIICEKGYRNRPLTKEQKSDNRKKSKTRCLVEHVFGFEEQTMRGLVVRTVGLIRAKANVALTSLVYNISRYTQIIRLKPELLG</sequence>
<evidence type="ECO:0000256" key="4">
    <source>
        <dbReference type="ARBA" id="ARBA00023125"/>
    </source>
</evidence>
<comment type="caution">
    <text evidence="9">The sequence shown here is derived from an EMBL/GenBank/DDBJ whole genome shotgun (WGS) entry which is preliminary data.</text>
</comment>
<dbReference type="NCBIfam" id="NF033581">
    <property type="entry name" value="transpos_IS5_4"/>
    <property type="match status" value="1"/>
</dbReference>
<dbReference type="RefSeq" id="WP_005794453.1">
    <property type="nucleotide sequence ID" value="NZ_JH724215.1"/>
</dbReference>
<dbReference type="Proteomes" id="UP000003879">
    <property type="component" value="Unassembled WGS sequence"/>
</dbReference>
<evidence type="ECO:0000256" key="1">
    <source>
        <dbReference type="ARBA" id="ARBA00003544"/>
    </source>
</evidence>
<accession>A0A0E2AX14</accession>
<evidence type="ECO:0000313" key="10">
    <source>
        <dbReference type="Proteomes" id="UP000003879"/>
    </source>
</evidence>
<name>A0A0E2AX14_BACFG</name>
<dbReference type="InterPro" id="IPR008490">
    <property type="entry name" value="Transposase_InsH_N"/>
</dbReference>
<dbReference type="InterPro" id="IPR047959">
    <property type="entry name" value="Transpos_IS5"/>
</dbReference>
<evidence type="ECO:0000259" key="6">
    <source>
        <dbReference type="Pfam" id="PF01609"/>
    </source>
</evidence>
<evidence type="ECO:0000313" key="9">
    <source>
        <dbReference type="EMBL" id="EIZ00173.1"/>
    </source>
</evidence>
<dbReference type="InterPro" id="IPR002559">
    <property type="entry name" value="Transposase_11"/>
</dbReference>